<organism evidence="3 4">
    <name type="scientific">Rotaria sordida</name>
    <dbReference type="NCBI Taxonomy" id="392033"/>
    <lineage>
        <taxon>Eukaryota</taxon>
        <taxon>Metazoa</taxon>
        <taxon>Spiralia</taxon>
        <taxon>Gnathifera</taxon>
        <taxon>Rotifera</taxon>
        <taxon>Eurotatoria</taxon>
        <taxon>Bdelloidea</taxon>
        <taxon>Philodinida</taxon>
        <taxon>Philodinidae</taxon>
        <taxon>Rotaria</taxon>
    </lineage>
</organism>
<sequence>MNIYKNNYDFHMAVTSCFKKLKDFHTTYFAPYGYAQFNVLFPFIFEFLPLTKQIKVKFGINLYSSIIGNNLNMNYTNRIVTKIDGINALEYMKNFADKYSIMSKDSSVRLNSVFRKEFWLQNLAEYPLPLKNNITFTFLDRDETTITFPYVIIITKKFDNQSHIENENRFSLSLTYTTRNAFNYIINLEKLNWYEQKKNNNFNYIMGNTDVYYYIHKNTNTSIIRLGSFDIEPIEDVKQIFLAATGETLIIDLIGNRGGQSCLAYGLLNYLVPEYSSLHLLYEPMDGRITKPLQAFATIFSLFPDSILDLRNFSLFTNMEWMKPYINYTRGNLTDEYSMKWSINCDGQVFGTGKYWIKNGTDKKYFKSIYVLTDGSCGSACSLFLSKLKYASNFKKIYGIGGGYYNNDNDLFESSSYAGGGAFNWNDIVQYHNQINNDSSSIDYLPTSAYLNLNVFELYINALDRDYPREFLKQPIDRRLNSGDYFNIDQSLEKIIHDHIQSNGNRLIAYSLIKIIIFNLLLIIFLIN</sequence>
<evidence type="ECO:0008006" key="5">
    <source>
        <dbReference type="Google" id="ProtNLM"/>
    </source>
</evidence>
<keyword evidence="1" id="KW-1133">Transmembrane helix</keyword>
<evidence type="ECO:0000256" key="1">
    <source>
        <dbReference type="SAM" id="Phobius"/>
    </source>
</evidence>
<dbReference type="SUPFAM" id="SSF52096">
    <property type="entry name" value="ClpP/crotonase"/>
    <property type="match status" value="1"/>
</dbReference>
<comment type="caution">
    <text evidence="3">The sequence shown here is derived from an EMBL/GenBank/DDBJ whole genome shotgun (WGS) entry which is preliminary data.</text>
</comment>
<dbReference type="PANTHER" id="PTHR37049:SF4">
    <property type="entry name" value="RHODANESE DOMAIN-CONTAINING PROTEIN"/>
    <property type="match status" value="1"/>
</dbReference>
<reference evidence="3" key="1">
    <citation type="submission" date="2021-02" db="EMBL/GenBank/DDBJ databases">
        <authorList>
            <person name="Nowell W R."/>
        </authorList>
    </citation>
    <scope>NUCLEOTIDE SEQUENCE</scope>
</reference>
<gene>
    <name evidence="3" type="ORF">FNK824_LOCUS20316</name>
    <name evidence="2" type="ORF">SEV965_LOCUS24252</name>
</gene>
<keyword evidence="1" id="KW-0472">Membrane</keyword>
<feature type="transmembrane region" description="Helical" evidence="1">
    <location>
        <begin position="507"/>
        <end position="527"/>
    </location>
</feature>
<accession>A0A819HC56</accession>
<protein>
    <recommendedName>
        <fullName evidence="5">Tail specific protease domain-containing protein</fullName>
    </recommendedName>
</protein>
<name>A0A819HC56_9BILA</name>
<dbReference type="Gene3D" id="3.90.226.10">
    <property type="entry name" value="2-enoyl-CoA Hydratase, Chain A, domain 1"/>
    <property type="match status" value="1"/>
</dbReference>
<evidence type="ECO:0000313" key="2">
    <source>
        <dbReference type="EMBL" id="CAF1261248.1"/>
    </source>
</evidence>
<dbReference type="Proteomes" id="UP000663889">
    <property type="component" value="Unassembled WGS sequence"/>
</dbReference>
<proteinExistence type="predicted"/>
<evidence type="ECO:0000313" key="3">
    <source>
        <dbReference type="EMBL" id="CAF3896055.1"/>
    </source>
</evidence>
<dbReference type="InterPro" id="IPR029045">
    <property type="entry name" value="ClpP/crotonase-like_dom_sf"/>
</dbReference>
<dbReference type="Proteomes" id="UP000663874">
    <property type="component" value="Unassembled WGS sequence"/>
</dbReference>
<dbReference type="AlphaFoldDB" id="A0A819HC56"/>
<dbReference type="EMBL" id="CAJNOU010001859">
    <property type="protein sequence ID" value="CAF1261248.1"/>
    <property type="molecule type" value="Genomic_DNA"/>
</dbReference>
<dbReference type="EMBL" id="CAJOBE010003703">
    <property type="protein sequence ID" value="CAF3896055.1"/>
    <property type="molecule type" value="Genomic_DNA"/>
</dbReference>
<evidence type="ECO:0000313" key="4">
    <source>
        <dbReference type="Proteomes" id="UP000663874"/>
    </source>
</evidence>
<dbReference type="InterPro" id="IPR052766">
    <property type="entry name" value="S41A_metabolite_peptidase"/>
</dbReference>
<dbReference type="PANTHER" id="PTHR37049">
    <property type="entry name" value="PEPTIDASE S41 FAMILY PROTEIN"/>
    <property type="match status" value="1"/>
</dbReference>
<keyword evidence="1" id="KW-0812">Transmembrane</keyword>